<evidence type="ECO:0000256" key="4">
    <source>
        <dbReference type="ARBA" id="ARBA00022605"/>
    </source>
</evidence>
<dbReference type="PANTHER" id="PTHR31689">
    <property type="entry name" value="DIAMINOPIMELATE EPIMERASE, CHLOROPLASTIC"/>
    <property type="match status" value="1"/>
</dbReference>
<evidence type="ECO:0000313" key="11">
    <source>
        <dbReference type="Proteomes" id="UP000051999"/>
    </source>
</evidence>
<feature type="binding site" evidence="8">
    <location>
        <begin position="228"/>
        <end position="229"/>
    </location>
    <ligand>
        <name>substrate</name>
    </ligand>
</feature>
<dbReference type="PANTHER" id="PTHR31689:SF0">
    <property type="entry name" value="DIAMINOPIMELATE EPIMERASE"/>
    <property type="match status" value="1"/>
</dbReference>
<name>A0A0R1RB44_9LACO</name>
<keyword evidence="5 8" id="KW-0457">Lysine biosynthesis</keyword>
<gene>
    <name evidence="8" type="primary">dapF</name>
    <name evidence="10" type="ORF">FD35_GL002658</name>
</gene>
<dbReference type="InterPro" id="IPR018510">
    <property type="entry name" value="DAP_epimerase_AS"/>
</dbReference>
<evidence type="ECO:0000256" key="5">
    <source>
        <dbReference type="ARBA" id="ARBA00023154"/>
    </source>
</evidence>
<comment type="catalytic activity">
    <reaction evidence="7 8">
        <text>(2S,6S)-2,6-diaminopimelate = meso-2,6-diaminopimelate</text>
        <dbReference type="Rhea" id="RHEA:15393"/>
        <dbReference type="ChEBI" id="CHEBI:57609"/>
        <dbReference type="ChEBI" id="CHEBI:57791"/>
        <dbReference type="EC" id="5.1.1.7"/>
    </reaction>
</comment>
<dbReference type="HAMAP" id="MF_00197">
    <property type="entry name" value="DAP_epimerase"/>
    <property type="match status" value="1"/>
</dbReference>
<dbReference type="STRING" id="1114972.FD35_GL002658"/>
<comment type="similarity">
    <text evidence="2 8">Belongs to the diaminopimelate epimerase family.</text>
</comment>
<feature type="binding site" evidence="8">
    <location>
        <position position="171"/>
    </location>
    <ligand>
        <name>substrate</name>
    </ligand>
</feature>
<evidence type="ECO:0000256" key="8">
    <source>
        <dbReference type="HAMAP-Rule" id="MF_00197"/>
    </source>
</evidence>
<sequence>MVNLIRVHGSENSFYLLDQRQLKHALTSAELSHLAQQVNDTAPAGLGKVDGVLVVSDSRHPNAIGRMQVFNRDGSQASMCGNGLRTVSRYLAEQTHQTDFQVETDAADLPVHQVTPFAPDVPAFSVSIQPISFDAASIGLHQIPTTPLLNENNLPFSTNSSATFSAVAVPNPHLISLTDHNHPNALTTAFLGTLGQQLNGQNPWFPDGVNVSFGWEINDTTLFVRTFERGVGFTNACGTGMSATSLIWVLTHPAAQLDQLLTIYNPGGMVQTRAHHQNAAYTIDLIGNATFTDYLRLSEADLHAGNLASAEVAATQEETAYHQFVSQLPHWSFGDVRPTADEH</sequence>
<protein>
    <recommendedName>
        <fullName evidence="3 8">Diaminopimelate epimerase</fullName>
        <shortName evidence="8">DAP epimerase</shortName>
        <ecNumber evidence="3 8">5.1.1.7</ecNumber>
    </recommendedName>
    <alternativeName>
        <fullName evidence="8">PLP-independent amino acid racemase</fullName>
    </alternativeName>
</protein>
<keyword evidence="11" id="KW-1185">Reference proteome</keyword>
<dbReference type="UniPathway" id="UPA00034">
    <property type="reaction ID" value="UER00025"/>
</dbReference>
<keyword evidence="4 8" id="KW-0028">Amino-acid biosynthesis</keyword>
<dbReference type="Gene3D" id="3.10.310.10">
    <property type="entry name" value="Diaminopimelate Epimerase, Chain A, domain 1"/>
    <property type="match status" value="2"/>
</dbReference>
<feature type="binding site" evidence="8">
    <location>
        <begin position="238"/>
        <end position="239"/>
    </location>
    <ligand>
        <name>substrate</name>
    </ligand>
</feature>
<feature type="site" description="Could be important to modulate the pK values of the two catalytic cysteine residues" evidence="8">
    <location>
        <position position="228"/>
    </location>
</feature>
<dbReference type="PROSITE" id="PS01326">
    <property type="entry name" value="DAP_EPIMERASE"/>
    <property type="match status" value="1"/>
</dbReference>
<keyword evidence="8" id="KW-0963">Cytoplasm</keyword>
<reference evidence="10 11" key="1">
    <citation type="journal article" date="2015" name="Genome Announc.">
        <title>Expanding the biotechnology potential of lactobacilli through comparative genomics of 213 strains and associated genera.</title>
        <authorList>
            <person name="Sun Z."/>
            <person name="Harris H.M."/>
            <person name="McCann A."/>
            <person name="Guo C."/>
            <person name="Argimon S."/>
            <person name="Zhang W."/>
            <person name="Yang X."/>
            <person name="Jeffery I.B."/>
            <person name="Cooney J.C."/>
            <person name="Kagawa T.F."/>
            <person name="Liu W."/>
            <person name="Song Y."/>
            <person name="Salvetti E."/>
            <person name="Wrobel A."/>
            <person name="Rasinkangas P."/>
            <person name="Parkhill J."/>
            <person name="Rea M.C."/>
            <person name="O'Sullivan O."/>
            <person name="Ritari J."/>
            <person name="Douillard F.P."/>
            <person name="Paul Ross R."/>
            <person name="Yang R."/>
            <person name="Briner A.E."/>
            <person name="Felis G.E."/>
            <person name="de Vos W.M."/>
            <person name="Barrangou R."/>
            <person name="Klaenhammer T.R."/>
            <person name="Caufield P.W."/>
            <person name="Cui Y."/>
            <person name="Zhang H."/>
            <person name="O'Toole P.W."/>
        </authorList>
    </citation>
    <scope>NUCLEOTIDE SEQUENCE [LARGE SCALE GENOMIC DNA]</scope>
    <source>
        <strain evidence="10 11">DSM 15814</strain>
    </source>
</reference>
<comment type="caution">
    <text evidence="8">Lacks conserved residue(s) required for the propagation of feature annotation.</text>
</comment>
<feature type="binding site" evidence="8">
    <location>
        <position position="12"/>
    </location>
    <ligand>
        <name>substrate</name>
    </ligand>
</feature>
<feature type="binding site" evidence="8">
    <location>
        <position position="71"/>
    </location>
    <ligand>
        <name>substrate</name>
    </ligand>
</feature>
<evidence type="ECO:0000256" key="9">
    <source>
        <dbReference type="PROSITE-ProRule" id="PRU10125"/>
    </source>
</evidence>
<dbReference type="InterPro" id="IPR001653">
    <property type="entry name" value="DAP_epimerase_DapF"/>
</dbReference>
<dbReference type="Pfam" id="PF01678">
    <property type="entry name" value="DAP_epimerase"/>
    <property type="match status" value="2"/>
</dbReference>
<dbReference type="Proteomes" id="UP000051999">
    <property type="component" value="Unassembled WGS sequence"/>
</dbReference>
<feature type="binding site" evidence="8">
    <location>
        <begin position="81"/>
        <end position="82"/>
    </location>
    <ligand>
        <name>substrate</name>
    </ligand>
</feature>
<dbReference type="GO" id="GO:0005829">
    <property type="term" value="C:cytosol"/>
    <property type="evidence" value="ECO:0007669"/>
    <property type="project" value="TreeGrafter"/>
</dbReference>
<comment type="subunit">
    <text evidence="8">Homodimer.</text>
</comment>
<evidence type="ECO:0000256" key="6">
    <source>
        <dbReference type="ARBA" id="ARBA00023235"/>
    </source>
</evidence>
<feature type="active site" description="Proton donor" evidence="8">
    <location>
        <position position="80"/>
    </location>
</feature>
<dbReference type="eggNOG" id="COG0253">
    <property type="taxonomic scope" value="Bacteria"/>
</dbReference>
<comment type="function">
    <text evidence="8">Catalyzes the stereoinversion of LL-2,6-diaminopimelate (L,L-DAP) to meso-diaminopimelate (meso-DAP), a precursor of L-lysine and an essential component of the bacterial peptidoglycan.</text>
</comment>
<comment type="caution">
    <text evidence="10">The sequence shown here is derived from an EMBL/GenBank/DDBJ whole genome shotgun (WGS) entry which is preliminary data.</text>
</comment>
<evidence type="ECO:0000256" key="3">
    <source>
        <dbReference type="ARBA" id="ARBA00013080"/>
    </source>
</evidence>
<dbReference type="EC" id="5.1.1.7" evidence="3 8"/>
<dbReference type="AlphaFoldDB" id="A0A0R1RB44"/>
<dbReference type="EMBL" id="AZFF01000009">
    <property type="protein sequence ID" value="KRL54320.1"/>
    <property type="molecule type" value="Genomic_DNA"/>
</dbReference>
<feature type="site" description="Could be important to modulate the pK values of the two catalytic cysteine residues" evidence="8">
    <location>
        <position position="173"/>
    </location>
</feature>
<dbReference type="SUPFAM" id="SSF54506">
    <property type="entry name" value="Diaminopimelate epimerase-like"/>
    <property type="match status" value="2"/>
</dbReference>
<evidence type="ECO:0000256" key="7">
    <source>
        <dbReference type="ARBA" id="ARBA00051712"/>
    </source>
</evidence>
<accession>A0A0R1RB44</accession>
<dbReference type="RefSeq" id="WP_017260851.1">
    <property type="nucleotide sequence ID" value="NZ_AUAW01000009.1"/>
</dbReference>
<feature type="active site" description="Proton acceptor" evidence="8">
    <location>
        <position position="237"/>
    </location>
</feature>
<evidence type="ECO:0000256" key="1">
    <source>
        <dbReference type="ARBA" id="ARBA00005196"/>
    </source>
</evidence>
<organism evidence="10 11">
    <name type="scientific">Furfurilactobacillus rossiae DSM 15814</name>
    <dbReference type="NCBI Taxonomy" id="1114972"/>
    <lineage>
        <taxon>Bacteria</taxon>
        <taxon>Bacillati</taxon>
        <taxon>Bacillota</taxon>
        <taxon>Bacilli</taxon>
        <taxon>Lactobacillales</taxon>
        <taxon>Lactobacillaceae</taxon>
        <taxon>Furfurilactobacillus</taxon>
    </lineage>
</organism>
<feature type="active site" evidence="9">
    <location>
        <position position="80"/>
    </location>
</feature>
<feature type="binding site" evidence="8">
    <location>
        <position position="210"/>
    </location>
    <ligand>
        <name>substrate</name>
    </ligand>
</feature>
<evidence type="ECO:0000256" key="2">
    <source>
        <dbReference type="ARBA" id="ARBA00010219"/>
    </source>
</evidence>
<dbReference type="NCBIfam" id="TIGR00652">
    <property type="entry name" value="DapF"/>
    <property type="match status" value="1"/>
</dbReference>
<dbReference type="PATRIC" id="fig|1114972.6.peg.2724"/>
<dbReference type="OrthoDB" id="9805408at2"/>
<evidence type="ECO:0000313" key="10">
    <source>
        <dbReference type="EMBL" id="KRL54320.1"/>
    </source>
</evidence>
<keyword evidence="6 8" id="KW-0413">Isomerase</keyword>
<dbReference type="GO" id="GO:0009089">
    <property type="term" value="P:lysine biosynthetic process via diaminopimelate"/>
    <property type="evidence" value="ECO:0007669"/>
    <property type="project" value="UniProtKB-UniRule"/>
</dbReference>
<comment type="pathway">
    <text evidence="1 8">Amino-acid biosynthesis; L-lysine biosynthesis via DAP pathway; DL-2,6-diaminopimelate from LL-2,6-diaminopimelate: step 1/1.</text>
</comment>
<comment type="subcellular location">
    <subcellularLocation>
        <location evidence="8">Cytoplasm</location>
    </subcellularLocation>
</comment>
<proteinExistence type="inferred from homology"/>
<dbReference type="GO" id="GO:0008837">
    <property type="term" value="F:diaminopimelate epimerase activity"/>
    <property type="evidence" value="ECO:0007669"/>
    <property type="project" value="UniProtKB-UniRule"/>
</dbReference>